<dbReference type="EMBL" id="UINC01179644">
    <property type="protein sequence ID" value="SVD88432.1"/>
    <property type="molecule type" value="Genomic_DNA"/>
</dbReference>
<reference evidence="1" key="1">
    <citation type="submission" date="2018-05" db="EMBL/GenBank/DDBJ databases">
        <authorList>
            <person name="Lanie J.A."/>
            <person name="Ng W.-L."/>
            <person name="Kazmierczak K.M."/>
            <person name="Andrzejewski T.M."/>
            <person name="Davidsen T.M."/>
            <person name="Wayne K.J."/>
            <person name="Tettelin H."/>
            <person name="Glass J.I."/>
            <person name="Rusch D."/>
            <person name="Podicherti R."/>
            <person name="Tsui H.-C.T."/>
            <person name="Winkler M.E."/>
        </authorList>
    </citation>
    <scope>NUCLEOTIDE SEQUENCE</scope>
</reference>
<proteinExistence type="predicted"/>
<protein>
    <submittedName>
        <fullName evidence="1">Uncharacterized protein</fullName>
    </submittedName>
</protein>
<sequence>MVTINLDAKLKLYCARLRHVIFYLSVELETKSVAHF</sequence>
<dbReference type="AlphaFoldDB" id="A0A382YYU1"/>
<organism evidence="1">
    <name type="scientific">marine metagenome</name>
    <dbReference type="NCBI Taxonomy" id="408172"/>
    <lineage>
        <taxon>unclassified sequences</taxon>
        <taxon>metagenomes</taxon>
        <taxon>ecological metagenomes</taxon>
    </lineage>
</organism>
<gene>
    <name evidence="1" type="ORF">METZ01_LOCUS441286</name>
</gene>
<accession>A0A382YYU1</accession>
<evidence type="ECO:0000313" key="1">
    <source>
        <dbReference type="EMBL" id="SVD88432.1"/>
    </source>
</evidence>
<name>A0A382YYU1_9ZZZZ</name>